<dbReference type="InterPro" id="IPR012796">
    <property type="entry name" value="Lysidine-tRNA-synth_C"/>
</dbReference>
<feature type="binding site" evidence="8">
    <location>
        <begin position="27"/>
        <end position="32"/>
    </location>
    <ligand>
        <name>ATP</name>
        <dbReference type="ChEBI" id="CHEBI:30616"/>
    </ligand>
</feature>
<evidence type="ECO:0000256" key="4">
    <source>
        <dbReference type="ARBA" id="ARBA00022694"/>
    </source>
</evidence>
<evidence type="ECO:0000256" key="5">
    <source>
        <dbReference type="ARBA" id="ARBA00022741"/>
    </source>
</evidence>
<dbReference type="NCBIfam" id="TIGR02432">
    <property type="entry name" value="lysidine_TilS_N"/>
    <property type="match status" value="1"/>
</dbReference>
<evidence type="ECO:0000256" key="8">
    <source>
        <dbReference type="HAMAP-Rule" id="MF_01161"/>
    </source>
</evidence>
<evidence type="ECO:0000313" key="11">
    <source>
        <dbReference type="Proteomes" id="UP001202180"/>
    </source>
</evidence>
<dbReference type="CDD" id="cd01992">
    <property type="entry name" value="TilS_N"/>
    <property type="match status" value="1"/>
</dbReference>
<comment type="catalytic activity">
    <reaction evidence="7 8">
        <text>cytidine(34) in tRNA(Ile2) + L-lysine + ATP = lysidine(34) in tRNA(Ile2) + AMP + diphosphate + H(+)</text>
        <dbReference type="Rhea" id="RHEA:43744"/>
        <dbReference type="Rhea" id="RHEA-COMP:10625"/>
        <dbReference type="Rhea" id="RHEA-COMP:10670"/>
        <dbReference type="ChEBI" id="CHEBI:15378"/>
        <dbReference type="ChEBI" id="CHEBI:30616"/>
        <dbReference type="ChEBI" id="CHEBI:32551"/>
        <dbReference type="ChEBI" id="CHEBI:33019"/>
        <dbReference type="ChEBI" id="CHEBI:82748"/>
        <dbReference type="ChEBI" id="CHEBI:83665"/>
        <dbReference type="ChEBI" id="CHEBI:456215"/>
        <dbReference type="EC" id="6.3.4.19"/>
    </reaction>
</comment>
<feature type="domain" description="Lysidine-tRNA(Ile) synthetase C-terminal" evidence="9">
    <location>
        <begin position="379"/>
        <end position="451"/>
    </location>
</feature>
<dbReference type="InterPro" id="IPR011063">
    <property type="entry name" value="TilS/TtcA_N"/>
</dbReference>
<dbReference type="GO" id="GO:0032267">
    <property type="term" value="F:tRNA(Ile)-lysidine synthase activity"/>
    <property type="evidence" value="ECO:0007669"/>
    <property type="project" value="UniProtKB-EC"/>
</dbReference>
<dbReference type="SUPFAM" id="SSF56037">
    <property type="entry name" value="PheT/TilS domain"/>
    <property type="match status" value="1"/>
</dbReference>
<dbReference type="InterPro" id="IPR012795">
    <property type="entry name" value="tRNA_Ile_lys_synt_N"/>
</dbReference>
<dbReference type="SMART" id="SM00977">
    <property type="entry name" value="TilS_C"/>
    <property type="match status" value="1"/>
</dbReference>
<evidence type="ECO:0000313" key="10">
    <source>
        <dbReference type="EMBL" id="MCK8494349.1"/>
    </source>
</evidence>
<evidence type="ECO:0000256" key="3">
    <source>
        <dbReference type="ARBA" id="ARBA00022598"/>
    </source>
</evidence>
<dbReference type="SUPFAM" id="SSF52402">
    <property type="entry name" value="Adenine nucleotide alpha hydrolases-like"/>
    <property type="match status" value="1"/>
</dbReference>
<proteinExistence type="inferred from homology"/>
<dbReference type="HAMAP" id="MF_01161">
    <property type="entry name" value="tRNA_Ile_lys_synt"/>
    <property type="match status" value="1"/>
</dbReference>
<accession>A0ABT0HQA0</accession>
<dbReference type="InterPro" id="IPR014729">
    <property type="entry name" value="Rossmann-like_a/b/a_fold"/>
</dbReference>
<evidence type="ECO:0000256" key="6">
    <source>
        <dbReference type="ARBA" id="ARBA00022840"/>
    </source>
</evidence>
<dbReference type="Gene3D" id="3.40.50.620">
    <property type="entry name" value="HUPs"/>
    <property type="match status" value="1"/>
</dbReference>
<dbReference type="InterPro" id="IPR012094">
    <property type="entry name" value="tRNA_Ile_lys_synt"/>
</dbReference>
<evidence type="ECO:0000256" key="2">
    <source>
        <dbReference type="ARBA" id="ARBA00022490"/>
    </source>
</evidence>
<comment type="subcellular location">
    <subcellularLocation>
        <location evidence="1 8">Cytoplasm</location>
    </subcellularLocation>
</comment>
<dbReference type="Pfam" id="PF11734">
    <property type="entry name" value="TilS_C"/>
    <property type="match status" value="1"/>
</dbReference>
<dbReference type="PANTHER" id="PTHR43033">
    <property type="entry name" value="TRNA(ILE)-LYSIDINE SYNTHASE-RELATED"/>
    <property type="match status" value="1"/>
</dbReference>
<keyword evidence="11" id="KW-1185">Reference proteome</keyword>
<keyword evidence="5 8" id="KW-0547">Nucleotide-binding</keyword>
<gene>
    <name evidence="8 10" type="primary">tilS</name>
    <name evidence="10" type="ORF">M0L20_20950</name>
</gene>
<comment type="function">
    <text evidence="8">Ligates lysine onto the cytidine present at position 34 of the AUA codon-specific tRNA(Ile) that contains the anticodon CAU, in an ATP-dependent manner. Cytidine is converted to lysidine, thus changing the amino acid specificity of the tRNA from methionine to isoleucine.</text>
</comment>
<keyword evidence="6 8" id="KW-0067">ATP-binding</keyword>
<name>A0ABT0HQA0_9BACT</name>
<dbReference type="EMBL" id="JALPRF010000003">
    <property type="protein sequence ID" value="MCK8494349.1"/>
    <property type="molecule type" value="Genomic_DNA"/>
</dbReference>
<protein>
    <recommendedName>
        <fullName evidence="8">tRNA(Ile)-lysidine synthase</fullName>
        <ecNumber evidence="8">6.3.4.19</ecNumber>
    </recommendedName>
    <alternativeName>
        <fullName evidence="8">tRNA(Ile)-2-lysyl-cytidine synthase</fullName>
    </alternativeName>
    <alternativeName>
        <fullName evidence="8">tRNA(Ile)-lysidine synthetase</fullName>
    </alternativeName>
</protein>
<dbReference type="Proteomes" id="UP001202180">
    <property type="component" value="Unassembled WGS sequence"/>
</dbReference>
<dbReference type="NCBIfam" id="TIGR02433">
    <property type="entry name" value="lysidine_TilS_C"/>
    <property type="match status" value="1"/>
</dbReference>
<dbReference type="EC" id="6.3.4.19" evidence="8"/>
<comment type="caution">
    <text evidence="10">The sequence shown here is derived from an EMBL/GenBank/DDBJ whole genome shotgun (WGS) entry which is preliminary data.</text>
</comment>
<sequence length="458" mass="51833">MVEREFLGFINDNQLFDPTDRVLLAVSGGLDSMVMTELFHQTKRLFAIAHVNFGLRGAESDADAHFVQNKAEQYGVPFHQIRFDTAAIAEERGVSIQMAARNLRYDWFRELARQHDYDCIATAHHKNDMLETLLLNLTRGTGLAGLHGIAAKQQRSEREIIIRPLLFATRDQLADYATEKAVTYREDSSNANDKYARNRIRHHVVPVLTELNAGLWQTLPRTVERLRAAETLVQSELNRSWNALVEPVGEQLFLPTVKLKNQNELAFRLAEWLKPFGFAIAQVDAMIDALNQSVGQVFVSTTHRIMHDRLADGTPGLLLEKRIAVLPYTITLRDWPDTPVDVAGQFALTIAIFQKTDGFKVPATAAIACLDARYLTLPLTIRPWQQGDRFRPLGLNGHKLVSDLLNDLKLTRSERESTAVLLSGDQIVWVIGRRIDHRYRITSETRDIVKISLAADLK</sequence>
<evidence type="ECO:0000259" key="9">
    <source>
        <dbReference type="SMART" id="SM00977"/>
    </source>
</evidence>
<evidence type="ECO:0000256" key="7">
    <source>
        <dbReference type="ARBA" id="ARBA00048539"/>
    </source>
</evidence>
<evidence type="ECO:0000256" key="1">
    <source>
        <dbReference type="ARBA" id="ARBA00004496"/>
    </source>
</evidence>
<reference evidence="10 11" key="1">
    <citation type="submission" date="2022-04" db="EMBL/GenBank/DDBJ databases">
        <title>Spirosoma sp. strain RP8 genome sequencing and assembly.</title>
        <authorList>
            <person name="Jung Y."/>
        </authorList>
    </citation>
    <scope>NUCLEOTIDE SEQUENCE [LARGE SCALE GENOMIC DNA]</scope>
    <source>
        <strain evidence="10 11">RP8</strain>
    </source>
</reference>
<dbReference type="Pfam" id="PF01171">
    <property type="entry name" value="ATP_bind_3"/>
    <property type="match status" value="1"/>
</dbReference>
<dbReference type="RefSeq" id="WP_248478889.1">
    <property type="nucleotide sequence ID" value="NZ_JALPRF010000003.1"/>
</dbReference>
<comment type="domain">
    <text evidence="8">The N-terminal region contains the highly conserved SGGXDS motif, predicted to be a P-loop motif involved in ATP binding.</text>
</comment>
<keyword evidence="3 8" id="KW-0436">Ligase</keyword>
<organism evidence="10 11">
    <name type="scientific">Spirosoma liriopis</name>
    <dbReference type="NCBI Taxonomy" id="2937440"/>
    <lineage>
        <taxon>Bacteria</taxon>
        <taxon>Pseudomonadati</taxon>
        <taxon>Bacteroidota</taxon>
        <taxon>Cytophagia</taxon>
        <taxon>Cytophagales</taxon>
        <taxon>Cytophagaceae</taxon>
        <taxon>Spirosoma</taxon>
    </lineage>
</organism>
<dbReference type="PANTHER" id="PTHR43033:SF1">
    <property type="entry name" value="TRNA(ILE)-LYSIDINE SYNTHASE-RELATED"/>
    <property type="match status" value="1"/>
</dbReference>
<comment type="similarity">
    <text evidence="8">Belongs to the tRNA(Ile)-lysidine synthase family.</text>
</comment>
<keyword evidence="4 8" id="KW-0819">tRNA processing</keyword>
<keyword evidence="2 8" id="KW-0963">Cytoplasm</keyword>